<reference evidence="1 2" key="1">
    <citation type="submission" date="2023-02" db="EMBL/GenBank/DDBJ databases">
        <title>LHISI_Scaffold_Assembly.</title>
        <authorList>
            <person name="Stuart O.P."/>
            <person name="Cleave R."/>
            <person name="Magrath M.J.L."/>
            <person name="Mikheyev A.S."/>
        </authorList>
    </citation>
    <scope>NUCLEOTIDE SEQUENCE [LARGE SCALE GENOMIC DNA]</scope>
    <source>
        <strain evidence="1">Daus_M_001</strain>
        <tissue evidence="1">Leg muscle</tissue>
    </source>
</reference>
<accession>A0ABQ9GTT0</accession>
<keyword evidence="2" id="KW-1185">Reference proteome</keyword>
<protein>
    <submittedName>
        <fullName evidence="1">Uncharacterized protein</fullName>
    </submittedName>
</protein>
<dbReference type="Proteomes" id="UP001159363">
    <property type="component" value="Chromosome 8"/>
</dbReference>
<dbReference type="EMBL" id="JARBHB010000009">
    <property type="protein sequence ID" value="KAJ8875430.1"/>
    <property type="molecule type" value="Genomic_DNA"/>
</dbReference>
<sequence>MELILIRAKTSTLKANRAIKDIKFRDTGNDEISFKLICLILPVILPTLTDIFDFSIPSRIFPACWKNSFESKWPMRL</sequence>
<gene>
    <name evidence="1" type="ORF">PR048_023325</name>
</gene>
<name>A0ABQ9GTT0_9NEOP</name>
<evidence type="ECO:0000313" key="2">
    <source>
        <dbReference type="Proteomes" id="UP001159363"/>
    </source>
</evidence>
<evidence type="ECO:0000313" key="1">
    <source>
        <dbReference type="EMBL" id="KAJ8875430.1"/>
    </source>
</evidence>
<proteinExistence type="predicted"/>
<organism evidence="1 2">
    <name type="scientific">Dryococelus australis</name>
    <dbReference type="NCBI Taxonomy" id="614101"/>
    <lineage>
        <taxon>Eukaryota</taxon>
        <taxon>Metazoa</taxon>
        <taxon>Ecdysozoa</taxon>
        <taxon>Arthropoda</taxon>
        <taxon>Hexapoda</taxon>
        <taxon>Insecta</taxon>
        <taxon>Pterygota</taxon>
        <taxon>Neoptera</taxon>
        <taxon>Polyneoptera</taxon>
        <taxon>Phasmatodea</taxon>
        <taxon>Verophasmatodea</taxon>
        <taxon>Anareolatae</taxon>
        <taxon>Phasmatidae</taxon>
        <taxon>Eurycanthinae</taxon>
        <taxon>Dryococelus</taxon>
    </lineage>
</organism>
<comment type="caution">
    <text evidence="1">The sequence shown here is derived from an EMBL/GenBank/DDBJ whole genome shotgun (WGS) entry which is preliminary data.</text>
</comment>